<feature type="transmembrane region" description="Helical" evidence="1">
    <location>
        <begin position="35"/>
        <end position="53"/>
    </location>
</feature>
<evidence type="ECO:0000256" key="1">
    <source>
        <dbReference type="SAM" id="Phobius"/>
    </source>
</evidence>
<feature type="transmembrane region" description="Helical" evidence="1">
    <location>
        <begin position="6"/>
        <end position="28"/>
    </location>
</feature>
<evidence type="ECO:0000313" key="2">
    <source>
        <dbReference type="EMBL" id="KUN86032.1"/>
    </source>
</evidence>
<comment type="caution">
    <text evidence="2">The sequence shown here is derived from an EMBL/GenBank/DDBJ whole genome shotgun (WGS) entry which is preliminary data.</text>
</comment>
<dbReference type="InterPro" id="IPR021214">
    <property type="entry name" value="DUF2568"/>
</dbReference>
<sequence length="110" mass="11441">MQTAKAVNLGVIFLLELGVLAAAAYWGFTRPVTGAALLALLAPGALGWLWALFGAPRARFALHGPARAGFELLWFGAGVVALYAAGAHAWALVLALVCLTSKSLAHTWGQ</sequence>
<dbReference type="RefSeq" id="WP_061920142.1">
    <property type="nucleotide sequence ID" value="NZ_JBEYBH010000023.1"/>
</dbReference>
<proteinExistence type="predicted"/>
<dbReference type="AlphaFoldDB" id="A0A101T556"/>
<name>A0A101T556_9ACTN</name>
<reference evidence="2 3" key="1">
    <citation type="submission" date="2015-10" db="EMBL/GenBank/DDBJ databases">
        <title>Draft genome sequence of Streptomyces bungoensis DSM 41781, type strain for the species Streptomyces bungoensis.</title>
        <authorList>
            <person name="Ruckert C."/>
            <person name="Winkler A."/>
            <person name="Kalinowski J."/>
            <person name="Kampfer P."/>
            <person name="Glaeser S."/>
        </authorList>
    </citation>
    <scope>NUCLEOTIDE SEQUENCE [LARGE SCALE GENOMIC DNA]</scope>
    <source>
        <strain evidence="2 3">DSM 41781</strain>
    </source>
</reference>
<dbReference type="EMBL" id="LMWX01000017">
    <property type="protein sequence ID" value="KUN86032.1"/>
    <property type="molecule type" value="Genomic_DNA"/>
</dbReference>
<dbReference type="Proteomes" id="UP000053024">
    <property type="component" value="Unassembled WGS sequence"/>
</dbReference>
<evidence type="ECO:0008006" key="4">
    <source>
        <dbReference type="Google" id="ProtNLM"/>
    </source>
</evidence>
<keyword evidence="1" id="KW-1133">Transmembrane helix</keyword>
<accession>A0A101T556</accession>
<protein>
    <recommendedName>
        <fullName evidence="4">4-amino-4-deoxy-L-arabinose transferase</fullName>
    </recommendedName>
</protein>
<keyword evidence="3" id="KW-1185">Reference proteome</keyword>
<dbReference type="Pfam" id="PF10823">
    <property type="entry name" value="DUF2568"/>
    <property type="match status" value="1"/>
</dbReference>
<dbReference type="STRING" id="285568.AQJ66_12430"/>
<feature type="transmembrane region" description="Helical" evidence="1">
    <location>
        <begin position="73"/>
        <end position="99"/>
    </location>
</feature>
<keyword evidence="1" id="KW-0472">Membrane</keyword>
<gene>
    <name evidence="2" type="ORF">AQJ66_12430</name>
</gene>
<dbReference type="OrthoDB" id="4307321at2"/>
<keyword evidence="1" id="KW-0812">Transmembrane</keyword>
<evidence type="ECO:0000313" key="3">
    <source>
        <dbReference type="Proteomes" id="UP000053024"/>
    </source>
</evidence>
<organism evidence="2 3">
    <name type="scientific">Streptomyces bungoensis</name>
    <dbReference type="NCBI Taxonomy" id="285568"/>
    <lineage>
        <taxon>Bacteria</taxon>
        <taxon>Bacillati</taxon>
        <taxon>Actinomycetota</taxon>
        <taxon>Actinomycetes</taxon>
        <taxon>Kitasatosporales</taxon>
        <taxon>Streptomycetaceae</taxon>
        <taxon>Streptomyces</taxon>
    </lineage>
</organism>